<dbReference type="RefSeq" id="WP_126762869.1">
    <property type="nucleotide sequence ID" value="NZ_BKBT01000035.1"/>
</dbReference>
<dbReference type="AlphaFoldDB" id="A0AAE9XN18"/>
<dbReference type="InterPro" id="IPR036412">
    <property type="entry name" value="HAD-like_sf"/>
</dbReference>
<dbReference type="Gene3D" id="3.40.50.1000">
    <property type="entry name" value="HAD superfamily/HAD-like"/>
    <property type="match status" value="1"/>
</dbReference>
<evidence type="ECO:0000256" key="4">
    <source>
        <dbReference type="ARBA" id="ARBA00022842"/>
    </source>
</evidence>
<dbReference type="EMBL" id="CP116507">
    <property type="protein sequence ID" value="WCG23153.1"/>
    <property type="molecule type" value="Genomic_DNA"/>
</dbReference>
<dbReference type="InterPro" id="IPR041492">
    <property type="entry name" value="HAD_2"/>
</dbReference>
<evidence type="ECO:0000256" key="3">
    <source>
        <dbReference type="ARBA" id="ARBA00022723"/>
    </source>
</evidence>
<organism evidence="6 7">
    <name type="scientific">Vagococcus lutrae</name>
    <dbReference type="NCBI Taxonomy" id="81947"/>
    <lineage>
        <taxon>Bacteria</taxon>
        <taxon>Bacillati</taxon>
        <taxon>Bacillota</taxon>
        <taxon>Bacilli</taxon>
        <taxon>Lactobacillales</taxon>
        <taxon>Enterococcaceae</taxon>
        <taxon>Vagococcus</taxon>
    </lineage>
</organism>
<protein>
    <submittedName>
        <fullName evidence="6">HAD family phosphatase</fullName>
    </submittedName>
</protein>
<gene>
    <name evidence="6" type="ORF">PML95_02625</name>
</gene>
<dbReference type="SFLD" id="SFLDG01129">
    <property type="entry name" value="C1.5:_HAD__Beta-PGM__Phosphata"/>
    <property type="match status" value="1"/>
</dbReference>
<name>A0AAE9XN18_9ENTE</name>
<dbReference type="Proteomes" id="UP001179600">
    <property type="component" value="Chromosome"/>
</dbReference>
<evidence type="ECO:0000313" key="7">
    <source>
        <dbReference type="Proteomes" id="UP001179600"/>
    </source>
</evidence>
<dbReference type="SUPFAM" id="SSF56784">
    <property type="entry name" value="HAD-like"/>
    <property type="match status" value="1"/>
</dbReference>
<dbReference type="PANTHER" id="PTHR46193:SF18">
    <property type="entry name" value="HEXITOL PHOSPHATASE B"/>
    <property type="match status" value="1"/>
</dbReference>
<dbReference type="PANTHER" id="PTHR46193">
    <property type="entry name" value="6-PHOSPHOGLUCONATE PHOSPHATASE"/>
    <property type="match status" value="1"/>
</dbReference>
<dbReference type="GO" id="GO:0046872">
    <property type="term" value="F:metal ion binding"/>
    <property type="evidence" value="ECO:0007669"/>
    <property type="project" value="UniProtKB-KW"/>
</dbReference>
<keyword evidence="4" id="KW-0460">Magnesium</keyword>
<keyword evidence="3" id="KW-0479">Metal-binding</keyword>
<evidence type="ECO:0000256" key="2">
    <source>
        <dbReference type="ARBA" id="ARBA00006171"/>
    </source>
</evidence>
<dbReference type="SFLD" id="SFLDS00003">
    <property type="entry name" value="Haloacid_Dehalogenase"/>
    <property type="match status" value="1"/>
</dbReference>
<dbReference type="GO" id="GO:0003824">
    <property type="term" value="F:catalytic activity"/>
    <property type="evidence" value="ECO:0007669"/>
    <property type="project" value="UniProtKB-ARBA"/>
</dbReference>
<evidence type="ECO:0000256" key="5">
    <source>
        <dbReference type="ARBA" id="ARBA00023277"/>
    </source>
</evidence>
<dbReference type="NCBIfam" id="TIGR01509">
    <property type="entry name" value="HAD-SF-IA-v3"/>
    <property type="match status" value="1"/>
</dbReference>
<comment type="cofactor">
    <cofactor evidence="1">
        <name>Mg(2+)</name>
        <dbReference type="ChEBI" id="CHEBI:18420"/>
    </cofactor>
</comment>
<dbReference type="InterPro" id="IPR023214">
    <property type="entry name" value="HAD_sf"/>
</dbReference>
<sequence length="209" mass="23460">MKKAVIFDMDGVLIASEPVYQKRRQRFFEKYGVHLTEKQQLSFVGSNPPKMMATLFPNDARKQTEFLTAYRAYTAKHIIDYASILDPTAETLLKKLQQKGLTLAVASSGSQRAIEQVLTETGLASYFETYVSGESFEESKPHPAIYQATAEKLGYQPSECIAVEDSYYGVLAASRAGIDVLLLRNPFYYIEAPQAHAEIDKLIQVLDFV</sequence>
<keyword evidence="5" id="KW-0119">Carbohydrate metabolism</keyword>
<dbReference type="InterPro" id="IPR051600">
    <property type="entry name" value="Beta-PGM-like"/>
</dbReference>
<dbReference type="InterPro" id="IPR023198">
    <property type="entry name" value="PGP-like_dom2"/>
</dbReference>
<dbReference type="InterPro" id="IPR006439">
    <property type="entry name" value="HAD-SF_hydro_IA"/>
</dbReference>
<proteinExistence type="inferred from homology"/>
<evidence type="ECO:0000256" key="1">
    <source>
        <dbReference type="ARBA" id="ARBA00001946"/>
    </source>
</evidence>
<dbReference type="PRINTS" id="PR00413">
    <property type="entry name" value="HADHALOGNASE"/>
</dbReference>
<dbReference type="Gene3D" id="1.10.150.240">
    <property type="entry name" value="Putative phosphatase, domain 2"/>
    <property type="match status" value="1"/>
</dbReference>
<comment type="similarity">
    <text evidence="2">Belongs to the HAD-like hydrolase superfamily. CbbY/CbbZ/Gph/YieH family.</text>
</comment>
<accession>A0AAE9XN18</accession>
<reference evidence="6" key="1">
    <citation type="submission" date="2023-01" db="EMBL/GenBank/DDBJ databases">
        <title>Oxazolidinone resistance genes in florfenicol resistant enterococci from beef cattle and veal calves at slaughter.</title>
        <authorList>
            <person name="Biggel M."/>
        </authorList>
    </citation>
    <scope>NUCLEOTIDE SEQUENCE</scope>
    <source>
        <strain evidence="6">K204-1</strain>
    </source>
</reference>
<evidence type="ECO:0000313" key="6">
    <source>
        <dbReference type="EMBL" id="WCG23153.1"/>
    </source>
</evidence>
<dbReference type="Pfam" id="PF13419">
    <property type="entry name" value="HAD_2"/>
    <property type="match status" value="1"/>
</dbReference>
<dbReference type="SFLD" id="SFLDG01135">
    <property type="entry name" value="C1.5.6:_HAD__Beta-PGM__Phospha"/>
    <property type="match status" value="1"/>
</dbReference>